<evidence type="ECO:0000313" key="3">
    <source>
        <dbReference type="Proteomes" id="UP000673375"/>
    </source>
</evidence>
<keyword evidence="3" id="KW-1185">Reference proteome</keyword>
<name>A0ABS4CI50_9ENTE</name>
<keyword evidence="1" id="KW-0472">Membrane</keyword>
<evidence type="ECO:0000313" key="2">
    <source>
        <dbReference type="EMBL" id="MBP1046129.1"/>
    </source>
</evidence>
<reference evidence="2 3" key="1">
    <citation type="submission" date="2020-12" db="EMBL/GenBank/DDBJ databases">
        <title>Vagococcus allomyrinae sp. nov. and Enterococcus lavae sp. nov., isolated from the larvae of Allomyrina dichotoma.</title>
        <authorList>
            <person name="Lee S.D."/>
        </authorList>
    </citation>
    <scope>NUCLEOTIDE SEQUENCE [LARGE SCALE GENOMIC DNA]</scope>
    <source>
        <strain evidence="2 3">BWM-S5</strain>
    </source>
</reference>
<keyword evidence="1" id="KW-1133">Transmembrane helix</keyword>
<keyword evidence="1" id="KW-0812">Transmembrane</keyword>
<organism evidence="2 3">
    <name type="scientific">Enterococcus larvae</name>
    <dbReference type="NCBI Taxonomy" id="2794352"/>
    <lineage>
        <taxon>Bacteria</taxon>
        <taxon>Bacillati</taxon>
        <taxon>Bacillota</taxon>
        <taxon>Bacilli</taxon>
        <taxon>Lactobacillales</taxon>
        <taxon>Enterococcaceae</taxon>
        <taxon>Enterococcus</taxon>
    </lineage>
</organism>
<accession>A0ABS4CI50</accession>
<comment type="caution">
    <text evidence="2">The sequence shown here is derived from an EMBL/GenBank/DDBJ whole genome shotgun (WGS) entry which is preliminary data.</text>
</comment>
<proteinExistence type="predicted"/>
<evidence type="ECO:0000256" key="1">
    <source>
        <dbReference type="SAM" id="Phobius"/>
    </source>
</evidence>
<feature type="transmembrane region" description="Helical" evidence="1">
    <location>
        <begin position="6"/>
        <end position="29"/>
    </location>
</feature>
<dbReference type="EMBL" id="JAEDXU010000003">
    <property type="protein sequence ID" value="MBP1046129.1"/>
    <property type="molecule type" value="Genomic_DNA"/>
</dbReference>
<dbReference type="Proteomes" id="UP000673375">
    <property type="component" value="Unassembled WGS sequence"/>
</dbReference>
<protein>
    <submittedName>
        <fullName evidence="2">AbgT family transporter</fullName>
    </submittedName>
</protein>
<gene>
    <name evidence="2" type="ORF">I6N96_07525</name>
</gene>
<sequence length="31" mass="3508">MSIMLPYSLSVLIGWIIVCLNFMLTGLPLRI</sequence>